<dbReference type="SUPFAM" id="SSF46785">
    <property type="entry name" value="Winged helix' DNA-binding domain"/>
    <property type="match status" value="1"/>
</dbReference>
<comment type="caution">
    <text evidence="4">The sequence shown here is derived from an EMBL/GenBank/DDBJ whole genome shotgun (WGS) entry which is preliminary data.</text>
</comment>
<comment type="similarity">
    <text evidence="2">Belongs to the ROK (NagC/XylR) family.</text>
</comment>
<dbReference type="Gene3D" id="3.30.420.40">
    <property type="match status" value="2"/>
</dbReference>
<protein>
    <submittedName>
        <fullName evidence="4">ROK family transcriptional regulator</fullName>
    </submittedName>
</protein>
<dbReference type="GO" id="GO:0042732">
    <property type="term" value="P:D-xylose metabolic process"/>
    <property type="evidence" value="ECO:0007669"/>
    <property type="project" value="UniProtKB-KW"/>
</dbReference>
<dbReference type="EMBL" id="LNQN01000005">
    <property type="protein sequence ID" value="KSU81717.1"/>
    <property type="molecule type" value="Genomic_DNA"/>
</dbReference>
<dbReference type="PANTHER" id="PTHR18964">
    <property type="entry name" value="ROK (REPRESSOR, ORF, KINASE) FAMILY"/>
    <property type="match status" value="1"/>
</dbReference>
<keyword evidence="5" id="KW-1185">Reference proteome</keyword>
<dbReference type="SUPFAM" id="SSF53067">
    <property type="entry name" value="Actin-like ATPase domain"/>
    <property type="match status" value="1"/>
</dbReference>
<evidence type="ECO:0000313" key="5">
    <source>
        <dbReference type="Proteomes" id="UP000054099"/>
    </source>
</evidence>
<evidence type="ECO:0000256" key="1">
    <source>
        <dbReference type="ARBA" id="ARBA00002486"/>
    </source>
</evidence>
<dbReference type="Pfam" id="PF00480">
    <property type="entry name" value="ROK"/>
    <property type="match status" value="1"/>
</dbReference>
<name>A0A0V8J3K6_9BACL</name>
<reference evidence="4 5" key="1">
    <citation type="journal article" date="2014" name="Antonie Van Leeuwenhoek">
        <title>Fictibacillus enclensis sp. nov., isolated from marine sediment.</title>
        <authorList>
            <person name="Dastager S.G."/>
            <person name="Mawlankar R."/>
            <person name="Srinivasan K."/>
            <person name="Tang S.K."/>
            <person name="Lee J.C."/>
            <person name="Ramana V.V."/>
            <person name="Shouche Y.S."/>
        </authorList>
    </citation>
    <scope>NUCLEOTIDE SEQUENCE [LARGE SCALE GENOMIC DNA]</scope>
    <source>
        <strain evidence="4 5">NIO-1003</strain>
    </source>
</reference>
<keyword evidence="3" id="KW-0859">Xylose metabolism</keyword>
<dbReference type="PANTHER" id="PTHR18964:SF149">
    <property type="entry name" value="BIFUNCTIONAL UDP-N-ACETYLGLUCOSAMINE 2-EPIMERASE_N-ACETYLMANNOSAMINE KINASE"/>
    <property type="match status" value="1"/>
</dbReference>
<accession>A0A0V8J3K6</accession>
<dbReference type="InterPro" id="IPR036388">
    <property type="entry name" value="WH-like_DNA-bd_sf"/>
</dbReference>
<dbReference type="InterPro" id="IPR043129">
    <property type="entry name" value="ATPase_NBD"/>
</dbReference>
<dbReference type="Gene3D" id="1.10.10.10">
    <property type="entry name" value="Winged helix-like DNA-binding domain superfamily/Winged helix DNA-binding domain"/>
    <property type="match status" value="1"/>
</dbReference>
<keyword evidence="3" id="KW-0119">Carbohydrate metabolism</keyword>
<dbReference type="RefSeq" id="WP_061973188.1">
    <property type="nucleotide sequence ID" value="NZ_FMAV01000003.1"/>
</dbReference>
<sequence length="386" mass="42781">MKSYLPNDIKDENRKIIFDILLHHPELAKVEITEKTAMSFVTVSKIVNYFTEIGILKETGESREGMGGLGRKRTVYKFNENSYVTIGLEIIGQAVTGLLVNLKNQIIASRTFHTDLPFYHEDFARIFNEIVAVMEEEAKKTCSVVLGIGIGVAGAINTRSKTIRMKTVEDQEEDFHFEEIGERLKCSVSYPILLENDVNASTVAEFRSLEAFAEMPADLIHISFGEGIGAGLILNKQLHRGFNSRAGELEYLCFDEDFKKTPTSVGWLEGKLGLSAIVKTFDLSNPQEREVCQEYLAKKVALVITNIISVLDVDRIIISGKTMALFSDDLLDGIKKNVGQYMDWDPTISFSAAEHMSALGAGILSLQREMGTVISAEKAAGGEKHA</sequence>
<dbReference type="CDD" id="cd23763">
    <property type="entry name" value="ASKHA_ATPase_ROK"/>
    <property type="match status" value="1"/>
</dbReference>
<proteinExistence type="inferred from homology"/>
<comment type="function">
    <text evidence="1">Transcriptional repressor of xylose-utilizing enzymes.</text>
</comment>
<dbReference type="InterPro" id="IPR000600">
    <property type="entry name" value="ROK"/>
</dbReference>
<evidence type="ECO:0000256" key="2">
    <source>
        <dbReference type="ARBA" id="ARBA00006479"/>
    </source>
</evidence>
<gene>
    <name evidence="4" type="ORF">AS030_15615</name>
</gene>
<dbReference type="Proteomes" id="UP000054099">
    <property type="component" value="Unassembled WGS sequence"/>
</dbReference>
<dbReference type="AlphaFoldDB" id="A0A0V8J3K6"/>
<evidence type="ECO:0000313" key="4">
    <source>
        <dbReference type="EMBL" id="KSU81717.1"/>
    </source>
</evidence>
<dbReference type="OrthoDB" id="6501901at2"/>
<dbReference type="InterPro" id="IPR036390">
    <property type="entry name" value="WH_DNA-bd_sf"/>
</dbReference>
<evidence type="ECO:0000256" key="3">
    <source>
        <dbReference type="ARBA" id="ARBA00022629"/>
    </source>
</evidence>
<organism evidence="4 5">
    <name type="scientific">Fictibacillus enclensis</name>
    <dbReference type="NCBI Taxonomy" id="1017270"/>
    <lineage>
        <taxon>Bacteria</taxon>
        <taxon>Bacillati</taxon>
        <taxon>Bacillota</taxon>
        <taxon>Bacilli</taxon>
        <taxon>Bacillales</taxon>
        <taxon>Fictibacillaceae</taxon>
        <taxon>Fictibacillus</taxon>
    </lineage>
</organism>